<dbReference type="Pfam" id="PF04233">
    <property type="entry name" value="Phage_Mu_F"/>
    <property type="match status" value="1"/>
</dbReference>
<name>A0A4Q2KUN1_9FUSO</name>
<dbReference type="GO" id="GO:0090729">
    <property type="term" value="F:toxin activity"/>
    <property type="evidence" value="ECO:0007669"/>
    <property type="project" value="UniProtKB-KW"/>
</dbReference>
<evidence type="ECO:0000313" key="10">
    <source>
        <dbReference type="EMBL" id="RXZ68569.1"/>
    </source>
</evidence>
<dbReference type="PANTHER" id="PTHR10339">
    <property type="entry name" value="ADP-RIBOSYLTRANSFERASE"/>
    <property type="match status" value="1"/>
</dbReference>
<keyword evidence="5" id="KW-0808">Transferase</keyword>
<dbReference type="GO" id="GO:0005576">
    <property type="term" value="C:extracellular region"/>
    <property type="evidence" value="ECO:0007669"/>
    <property type="project" value="UniProtKB-SubCell"/>
</dbReference>
<dbReference type="InterPro" id="IPR003540">
    <property type="entry name" value="ADP-ribosyltransferase"/>
</dbReference>
<keyword evidence="6" id="KW-0548">Nucleotidyltransferase</keyword>
<evidence type="ECO:0000256" key="7">
    <source>
        <dbReference type="ARBA" id="ARBA00023026"/>
    </source>
</evidence>
<dbReference type="GO" id="GO:0016779">
    <property type="term" value="F:nucleotidyltransferase activity"/>
    <property type="evidence" value="ECO:0007669"/>
    <property type="project" value="UniProtKB-KW"/>
</dbReference>
<reference evidence="10 11" key="1">
    <citation type="submission" date="2019-01" db="EMBL/GenBank/DDBJ databases">
        <title>Fusobacterium necrophorum Isolated From the Uterus of Dairy Cows.</title>
        <authorList>
            <person name="Francis A.M."/>
        </authorList>
    </citation>
    <scope>NUCLEOTIDE SEQUENCE [LARGE SCALE GENOMIC DNA]</scope>
    <source>
        <strain evidence="10 11">KG35</strain>
    </source>
</reference>
<feature type="domain" description="Phage head morphogenesis" evidence="9">
    <location>
        <begin position="201"/>
        <end position="307"/>
    </location>
</feature>
<dbReference type="Gene3D" id="3.90.176.10">
    <property type="entry name" value="Toxin ADP-ribosyltransferase, Chain A, domain 1"/>
    <property type="match status" value="1"/>
</dbReference>
<keyword evidence="2" id="KW-0964">Secreted</keyword>
<evidence type="ECO:0000256" key="5">
    <source>
        <dbReference type="ARBA" id="ARBA00022679"/>
    </source>
</evidence>
<sequence length="529" mass="61904">MTMSKKYWVERFEQEEERNAKVSLRHMQVAKKQYQNTMRKIDSEIRSWYSRYAEENKMSYEEAQKILSGKDRRNLKLSLEEYVRLGEQQNISFDAEVEKTLKRVSTGVHVNRLESIKSSIQAELDILYTNVERGLGEHFCEVVGAGYARTSYLVQSMTGNYETIFGLNKDLLNQVVYKPWTSDGKNWSNRVWKQKDKLIDELHTSLVQSLALGDNVNLLADKMSKRLDVGFSRAANLLMTESAAYHSKAAELCYKDLGVEKYEILATLDNRTSTVCQGMDGKVFERKQYQVGVTAPPFHCRCRTTTIPYFEDLTEDETRAARDEEGNYVEEKASMKYPEWREKYLKENEKEGIMKLEPFYPLSEKQINDFQRKSNELFRTLTQDELRAFEMYTGSWYLDVNDYLLKKKNDNNFLDKIIDTIEKVMDKFETDENILAYRGVKDWHYGNIQIGDVIETGMFTSTSLRENIAKDFARSTVFEIEIPKGTKGIYIGQNSAYPHEREFLLSHELKYKVLRREGNTLRLRVIKND</sequence>
<keyword evidence="4" id="KW-0328">Glycosyltransferase</keyword>
<comment type="caution">
    <text evidence="10">The sequence shown here is derived from an EMBL/GenBank/DDBJ whole genome shotgun (WGS) entry which is preliminary data.</text>
</comment>
<evidence type="ECO:0000256" key="4">
    <source>
        <dbReference type="ARBA" id="ARBA00022676"/>
    </source>
</evidence>
<dbReference type="InterPro" id="IPR050999">
    <property type="entry name" value="ADP-ribosyltransferase_ARG"/>
</dbReference>
<dbReference type="AlphaFoldDB" id="A0A4Q2KUN1"/>
<keyword evidence="3" id="KW-0800">Toxin</keyword>
<comment type="subcellular location">
    <subcellularLocation>
        <location evidence="1">Secreted</location>
    </subcellularLocation>
</comment>
<dbReference type="InterPro" id="IPR006528">
    <property type="entry name" value="Phage_head_morphogenesis_dom"/>
</dbReference>
<dbReference type="NCBIfam" id="TIGR01641">
    <property type="entry name" value="phageSPP1_gp7"/>
    <property type="match status" value="1"/>
</dbReference>
<evidence type="ECO:0000256" key="6">
    <source>
        <dbReference type="ARBA" id="ARBA00022695"/>
    </source>
</evidence>
<dbReference type="RefSeq" id="WP_129491624.1">
    <property type="nucleotide sequence ID" value="NZ_SBAP01000026.1"/>
</dbReference>
<organism evidence="10 11">
    <name type="scientific">Fusobacterium necrophorum</name>
    <dbReference type="NCBI Taxonomy" id="859"/>
    <lineage>
        <taxon>Bacteria</taxon>
        <taxon>Fusobacteriati</taxon>
        <taxon>Fusobacteriota</taxon>
        <taxon>Fusobacteriia</taxon>
        <taxon>Fusobacteriales</taxon>
        <taxon>Fusobacteriaceae</taxon>
        <taxon>Fusobacterium</taxon>
    </lineage>
</organism>
<keyword evidence="7" id="KW-0843">Virulence</keyword>
<evidence type="ECO:0000259" key="8">
    <source>
        <dbReference type="Pfam" id="PF03496"/>
    </source>
</evidence>
<dbReference type="PANTHER" id="PTHR10339:SF25">
    <property type="entry name" value="SECRETED EXOENZYME S"/>
    <property type="match status" value="1"/>
</dbReference>
<dbReference type="SUPFAM" id="SSF56399">
    <property type="entry name" value="ADP-ribosylation"/>
    <property type="match status" value="1"/>
</dbReference>
<evidence type="ECO:0000256" key="2">
    <source>
        <dbReference type="ARBA" id="ARBA00022525"/>
    </source>
</evidence>
<protein>
    <submittedName>
        <fullName evidence="10">Phage head morphogenesis protein</fullName>
    </submittedName>
</protein>
<evidence type="ECO:0000256" key="1">
    <source>
        <dbReference type="ARBA" id="ARBA00004613"/>
    </source>
</evidence>
<dbReference type="EMBL" id="SBAP01000026">
    <property type="protein sequence ID" value="RXZ68569.1"/>
    <property type="molecule type" value="Genomic_DNA"/>
</dbReference>
<evidence type="ECO:0000259" key="9">
    <source>
        <dbReference type="Pfam" id="PF04233"/>
    </source>
</evidence>
<dbReference type="Proteomes" id="UP000289216">
    <property type="component" value="Unassembled WGS sequence"/>
</dbReference>
<dbReference type="Pfam" id="PF03496">
    <property type="entry name" value="ADPrib_exo_Tox"/>
    <property type="match status" value="1"/>
</dbReference>
<gene>
    <name evidence="10" type="ORF">EPT53_09440</name>
</gene>
<evidence type="ECO:0000256" key="3">
    <source>
        <dbReference type="ARBA" id="ARBA00022656"/>
    </source>
</evidence>
<proteinExistence type="predicted"/>
<dbReference type="GO" id="GO:0003950">
    <property type="term" value="F:NAD+ poly-ADP-ribosyltransferase activity"/>
    <property type="evidence" value="ECO:0007669"/>
    <property type="project" value="TreeGrafter"/>
</dbReference>
<feature type="domain" description="ADP ribosyltransferase" evidence="8">
    <location>
        <begin position="374"/>
        <end position="516"/>
    </location>
</feature>
<accession>A0A4Q2KUN1</accession>
<dbReference type="PROSITE" id="PS51996">
    <property type="entry name" value="TR_MART"/>
    <property type="match status" value="1"/>
</dbReference>
<evidence type="ECO:0000313" key="11">
    <source>
        <dbReference type="Proteomes" id="UP000289216"/>
    </source>
</evidence>